<evidence type="ECO:0000256" key="2">
    <source>
        <dbReference type="ARBA" id="ARBA00022679"/>
    </source>
</evidence>
<dbReference type="PROSITE" id="PS00092">
    <property type="entry name" value="N6_MTASE"/>
    <property type="match status" value="1"/>
</dbReference>
<dbReference type="Proteomes" id="UP001647436">
    <property type="component" value="Unassembled WGS sequence"/>
</dbReference>
<comment type="catalytic activity">
    <reaction evidence="4 5">
        <text>L-glutaminyl-[peptide chain release factor] + S-adenosyl-L-methionine = N(5)-methyl-L-glutaminyl-[peptide chain release factor] + S-adenosyl-L-homocysteine + H(+)</text>
        <dbReference type="Rhea" id="RHEA:42896"/>
        <dbReference type="Rhea" id="RHEA-COMP:10271"/>
        <dbReference type="Rhea" id="RHEA-COMP:10272"/>
        <dbReference type="ChEBI" id="CHEBI:15378"/>
        <dbReference type="ChEBI" id="CHEBI:30011"/>
        <dbReference type="ChEBI" id="CHEBI:57856"/>
        <dbReference type="ChEBI" id="CHEBI:59789"/>
        <dbReference type="ChEBI" id="CHEBI:61891"/>
        <dbReference type="EC" id="2.1.1.297"/>
    </reaction>
</comment>
<reference evidence="8 9" key="1">
    <citation type="submission" date="2020-03" db="EMBL/GenBank/DDBJ databases">
        <title>The role of nitrogen metabolism on polyethylene biodegradation.</title>
        <authorList>
            <person name="Peixoto J."/>
            <person name="Vizzotto C.S."/>
            <person name="Ramos A."/>
            <person name="Alves G."/>
            <person name="Steindorff A."/>
            <person name="Kruger R."/>
        </authorList>
    </citation>
    <scope>NUCLEOTIDE SEQUENCE [LARGE SCALE GENOMIC DNA]</scope>
    <source>
        <strain evidence="8 9">PE63</strain>
    </source>
</reference>
<dbReference type="Pfam" id="PF05175">
    <property type="entry name" value="MTS"/>
    <property type="match status" value="1"/>
</dbReference>
<feature type="domain" description="Release factor glutamine methyltransferase N-terminal" evidence="7">
    <location>
        <begin position="202"/>
        <end position="269"/>
    </location>
</feature>
<dbReference type="Pfam" id="PF17827">
    <property type="entry name" value="PrmC_N"/>
    <property type="match status" value="1"/>
</dbReference>
<dbReference type="Gene3D" id="3.40.50.150">
    <property type="entry name" value="Vaccinia Virus protein VP39"/>
    <property type="match status" value="1"/>
</dbReference>
<comment type="caution">
    <text evidence="8">The sequence shown here is derived from an EMBL/GenBank/DDBJ whole genome shotgun (WGS) entry which is preliminary data.</text>
</comment>
<dbReference type="Pfam" id="PF14433">
    <property type="entry name" value="SUKH-3"/>
    <property type="match status" value="1"/>
</dbReference>
<dbReference type="NCBIfam" id="TIGR00536">
    <property type="entry name" value="hemK_fam"/>
    <property type="match status" value="1"/>
</dbReference>
<evidence type="ECO:0000313" key="8">
    <source>
        <dbReference type="EMBL" id="MBS3020201.1"/>
    </source>
</evidence>
<evidence type="ECO:0000259" key="7">
    <source>
        <dbReference type="Pfam" id="PF17827"/>
    </source>
</evidence>
<dbReference type="PANTHER" id="PTHR18895">
    <property type="entry name" value="HEMK METHYLTRANSFERASE"/>
    <property type="match status" value="1"/>
</dbReference>
<evidence type="ECO:0000256" key="4">
    <source>
        <dbReference type="ARBA" id="ARBA00048391"/>
    </source>
</evidence>
<gene>
    <name evidence="8" type="primary">prmC_2</name>
    <name evidence="5" type="synonym">prmC</name>
    <name evidence="8" type="ORF">DJFAAGMI_02960</name>
</gene>
<feature type="domain" description="Methyltransferase small" evidence="6">
    <location>
        <begin position="301"/>
        <end position="387"/>
    </location>
</feature>
<dbReference type="EMBL" id="JAANES010000003">
    <property type="protein sequence ID" value="MBS3020201.1"/>
    <property type="molecule type" value="Genomic_DNA"/>
</dbReference>
<feature type="binding site" evidence="5">
    <location>
        <position position="380"/>
    </location>
    <ligand>
        <name>S-adenosyl-L-methionine</name>
        <dbReference type="ChEBI" id="CHEBI:59789"/>
    </ligand>
</feature>
<evidence type="ECO:0000256" key="5">
    <source>
        <dbReference type="HAMAP-Rule" id="MF_02126"/>
    </source>
</evidence>
<proteinExistence type="inferred from homology"/>
<organism evidence="8 9">
    <name type="scientific">Comamonas brasiliensis</name>
    <dbReference type="NCBI Taxonomy" id="1812482"/>
    <lineage>
        <taxon>Bacteria</taxon>
        <taxon>Pseudomonadati</taxon>
        <taxon>Pseudomonadota</taxon>
        <taxon>Betaproteobacteria</taxon>
        <taxon>Burkholderiales</taxon>
        <taxon>Comamonadaceae</taxon>
        <taxon>Comamonas</taxon>
    </lineage>
</organism>
<dbReference type="InterPro" id="IPR007848">
    <property type="entry name" value="Small_mtfrase_dom"/>
</dbReference>
<dbReference type="HAMAP" id="MF_02126">
    <property type="entry name" value="RF_methyltr_PrmC"/>
    <property type="match status" value="1"/>
</dbReference>
<sequence length="474" mass="51555">MLNFESPVVIELLQARGWTPQREVAIPVPVQSALDQQPGLTSHPAVAALQSLAGLHIGQVGKGRECASSDIEFDWLEAYFTGEDADDALLSWEQRLHTRLIAVADVHHAHGQLLMTGDGRCFSWSFVGMSFEGENIQQALEHLLLGIRSRPMLESPASRRPSCTARSTRRATPRYTLAEFPKKMAAGQAMTEPSPPTFSVAQALQQAARQGLARVDAQMLLLHLMQQPAHARAWLITHDCDALSQAQQQRWDQLCTLRQQGTPVAYLTGNKEFYGLDLAVDSRVLDPRPDTETLVDWALELMPEGQPVSVIDLGTGSGAIALALQSQRPSALVIAVDASADALAVARSNAARLQLPVQFAHGSWLEPLDGLEPVDLIVSNPPYIRADDPHLAALTHEPLSALASGADGLEDIRSIIKQAPVRLKDGGWLLFEHGWDQAEDVARLMQAAGFEQVQHRHDLAGIARCTGGCRSGKT</sequence>
<dbReference type="InterPro" id="IPR019874">
    <property type="entry name" value="RF_methyltr_PrmC"/>
</dbReference>
<dbReference type="CDD" id="cd02440">
    <property type="entry name" value="AdoMet_MTases"/>
    <property type="match status" value="1"/>
</dbReference>
<dbReference type="GO" id="GO:0102559">
    <property type="term" value="F:peptide chain release factor N(5)-glutamine methyltransferase activity"/>
    <property type="evidence" value="ECO:0007669"/>
    <property type="project" value="UniProtKB-EC"/>
</dbReference>
<evidence type="ECO:0000313" key="9">
    <source>
        <dbReference type="Proteomes" id="UP001647436"/>
    </source>
</evidence>
<dbReference type="InterPro" id="IPR050320">
    <property type="entry name" value="N5-glutamine_MTase"/>
</dbReference>
<keyword evidence="2 5" id="KW-0808">Transferase</keyword>
<dbReference type="PANTHER" id="PTHR18895:SF74">
    <property type="entry name" value="MTRF1L RELEASE FACTOR GLUTAMINE METHYLTRANSFERASE"/>
    <property type="match status" value="1"/>
</dbReference>
<evidence type="ECO:0000256" key="1">
    <source>
        <dbReference type="ARBA" id="ARBA00022603"/>
    </source>
</evidence>
<dbReference type="InterPro" id="IPR004556">
    <property type="entry name" value="HemK-like"/>
</dbReference>
<dbReference type="InterPro" id="IPR040758">
    <property type="entry name" value="PrmC_N"/>
</dbReference>
<keyword evidence="3 5" id="KW-0949">S-adenosyl-L-methionine</keyword>
<feature type="binding site" evidence="5">
    <location>
        <position position="337"/>
    </location>
    <ligand>
        <name>S-adenosyl-L-methionine</name>
        <dbReference type="ChEBI" id="CHEBI:59789"/>
    </ligand>
</feature>
<dbReference type="EC" id="2.1.1.297" evidence="5"/>
<protein>
    <recommendedName>
        <fullName evidence="5">Release factor glutamine methyltransferase</fullName>
        <shortName evidence="5">RF MTase</shortName>
        <ecNumber evidence="5">2.1.1.297</ecNumber>
    </recommendedName>
    <alternativeName>
        <fullName evidence="5">N5-glutamine methyltransferase PrmC</fullName>
    </alternativeName>
    <alternativeName>
        <fullName evidence="5">Protein-(glutamine-N5) MTase PrmC</fullName>
    </alternativeName>
    <alternativeName>
        <fullName evidence="5">Protein-glutamine N-methyltransferase PrmC</fullName>
    </alternativeName>
</protein>
<keyword evidence="9" id="KW-1185">Reference proteome</keyword>
<dbReference type="Gene3D" id="1.10.8.10">
    <property type="entry name" value="DNA helicase RuvA subunit, C-terminal domain"/>
    <property type="match status" value="1"/>
</dbReference>
<keyword evidence="1 5" id="KW-0489">Methyltransferase</keyword>
<comment type="similarity">
    <text evidence="5">Belongs to the protein N5-glutamine methyltransferase family. PrmC subfamily.</text>
</comment>
<dbReference type="NCBIfam" id="TIGR03534">
    <property type="entry name" value="RF_mod_PrmC"/>
    <property type="match status" value="1"/>
</dbReference>
<evidence type="ECO:0000256" key="3">
    <source>
        <dbReference type="ARBA" id="ARBA00022691"/>
    </source>
</evidence>
<dbReference type="InterPro" id="IPR025850">
    <property type="entry name" value="SUKH-3"/>
</dbReference>
<feature type="binding site" evidence="5">
    <location>
        <begin position="380"/>
        <end position="383"/>
    </location>
    <ligand>
        <name>substrate</name>
    </ligand>
</feature>
<dbReference type="InterPro" id="IPR029063">
    <property type="entry name" value="SAM-dependent_MTases_sf"/>
</dbReference>
<dbReference type="SUPFAM" id="SSF53335">
    <property type="entry name" value="S-adenosyl-L-methionine-dependent methyltransferases"/>
    <property type="match status" value="1"/>
</dbReference>
<accession>A0ABS5LV53</accession>
<comment type="function">
    <text evidence="5">Methylates the class 1 translation termination release factors RF1/PrfA and RF2/PrfB on the glutamine residue of the universally conserved GGQ motif.</text>
</comment>
<dbReference type="GO" id="GO:0032259">
    <property type="term" value="P:methylation"/>
    <property type="evidence" value="ECO:0007669"/>
    <property type="project" value="UniProtKB-KW"/>
</dbReference>
<dbReference type="InterPro" id="IPR002052">
    <property type="entry name" value="DNA_methylase_N6_adenine_CS"/>
</dbReference>
<evidence type="ECO:0000259" key="6">
    <source>
        <dbReference type="Pfam" id="PF05175"/>
    </source>
</evidence>
<name>A0ABS5LV53_9BURK</name>
<feature type="binding site" evidence="5">
    <location>
        <begin position="314"/>
        <end position="318"/>
    </location>
    <ligand>
        <name>S-adenosyl-L-methionine</name>
        <dbReference type="ChEBI" id="CHEBI:59789"/>
    </ligand>
</feature>
<feature type="binding site" evidence="5">
    <location>
        <position position="364"/>
    </location>
    <ligand>
        <name>S-adenosyl-L-methionine</name>
        <dbReference type="ChEBI" id="CHEBI:59789"/>
    </ligand>
</feature>